<gene>
    <name evidence="1" type="ordered locus">RSal33209_2581</name>
</gene>
<organism evidence="1 2">
    <name type="scientific">Renibacterium salmoninarum (strain ATCC 33209 / DSM 20767 / JCM 11484 / NBRC 15589 / NCIMB 2235)</name>
    <dbReference type="NCBI Taxonomy" id="288705"/>
    <lineage>
        <taxon>Bacteria</taxon>
        <taxon>Bacillati</taxon>
        <taxon>Actinomycetota</taxon>
        <taxon>Actinomycetes</taxon>
        <taxon>Micrococcales</taxon>
        <taxon>Micrococcaceae</taxon>
        <taxon>Renibacterium</taxon>
    </lineage>
</organism>
<dbReference type="Proteomes" id="UP000002007">
    <property type="component" value="Chromosome"/>
</dbReference>
<dbReference type="EMBL" id="CP000910">
    <property type="protein sequence ID" value="ABY24306.1"/>
    <property type="molecule type" value="Genomic_DNA"/>
</dbReference>
<protein>
    <submittedName>
        <fullName evidence="1">Dehydrogenase</fullName>
    </submittedName>
</protein>
<dbReference type="AlphaFoldDB" id="A9WRM4"/>
<dbReference type="KEGG" id="rsa:RSal33209_2581"/>
<dbReference type="STRING" id="288705.RSal33209_2581"/>
<reference evidence="2" key="1">
    <citation type="journal article" date="2008" name="J. Bacteriol.">
        <title>Genome sequence of the fish pathogen Renibacterium salmoninarum suggests reductive evolution away from an environmental Arthrobacter ancestor.</title>
        <authorList>
            <person name="Wiens G.D."/>
            <person name="Rockey D.D."/>
            <person name="Wu Z."/>
            <person name="Chang J."/>
            <person name="Levy R."/>
            <person name="Crane S."/>
            <person name="Chen D.S."/>
            <person name="Capri G.R."/>
            <person name="Burnett J.R."/>
            <person name="Sudheesh P.S."/>
            <person name="Schipma M.J."/>
            <person name="Burd H."/>
            <person name="Bhattacharyya A."/>
            <person name="Rhodes L.D."/>
            <person name="Kaul R."/>
            <person name="Strom M.S."/>
        </authorList>
    </citation>
    <scope>NUCLEOTIDE SEQUENCE [LARGE SCALE GENOMIC DNA]</scope>
    <source>
        <strain evidence="2">ATCC 33209 / DSM 20767 / JCM 11484 / NBRC 15589 / NCIMB 2235</strain>
    </source>
</reference>
<accession>A9WRM4</accession>
<evidence type="ECO:0000313" key="1">
    <source>
        <dbReference type="EMBL" id="ABY24306.1"/>
    </source>
</evidence>
<evidence type="ECO:0000313" key="2">
    <source>
        <dbReference type="Proteomes" id="UP000002007"/>
    </source>
</evidence>
<name>A9WRM4_RENSM</name>
<keyword evidence="2" id="KW-1185">Reference proteome</keyword>
<proteinExistence type="predicted"/>
<sequence length="22" mass="2389">MAQIDADGPTGGYFYAEGELPW</sequence>
<dbReference type="HOGENOM" id="CLU_3424906_0_0_11"/>